<organism evidence="1">
    <name type="scientific">Cuerna arida</name>
    <dbReference type="NCBI Taxonomy" id="1464854"/>
    <lineage>
        <taxon>Eukaryota</taxon>
        <taxon>Metazoa</taxon>
        <taxon>Ecdysozoa</taxon>
        <taxon>Arthropoda</taxon>
        <taxon>Hexapoda</taxon>
        <taxon>Insecta</taxon>
        <taxon>Pterygota</taxon>
        <taxon>Neoptera</taxon>
        <taxon>Paraneoptera</taxon>
        <taxon>Hemiptera</taxon>
        <taxon>Auchenorrhyncha</taxon>
        <taxon>Membracoidea</taxon>
        <taxon>Cicadellidae</taxon>
        <taxon>Cicadellinae</taxon>
        <taxon>Proconiini</taxon>
        <taxon>Cuerna</taxon>
    </lineage>
</organism>
<dbReference type="InterPro" id="IPR008962">
    <property type="entry name" value="PapD-like_sf"/>
</dbReference>
<dbReference type="SUPFAM" id="SSF49354">
    <property type="entry name" value="PapD-like"/>
    <property type="match status" value="1"/>
</dbReference>
<protein>
    <recommendedName>
        <fullName evidence="2">Abnormal spindle-like microcephaly-associated protein ASH domain-containing protein</fullName>
    </recommendedName>
</protein>
<accession>A0A1B6FCG8</accession>
<dbReference type="GO" id="GO:0003341">
    <property type="term" value="P:cilium movement"/>
    <property type="evidence" value="ECO:0007669"/>
    <property type="project" value="TreeGrafter"/>
</dbReference>
<dbReference type="PANTHER" id="PTHR23053:SF0">
    <property type="entry name" value="HYDROCEPHALUS-INDUCING PROTEIN HOMOLOG"/>
    <property type="match status" value="1"/>
</dbReference>
<dbReference type="InterPro" id="IPR013783">
    <property type="entry name" value="Ig-like_fold"/>
</dbReference>
<proteinExistence type="predicted"/>
<feature type="non-terminal residue" evidence="1">
    <location>
        <position position="1"/>
    </location>
</feature>
<name>A0A1B6FCG8_9HEMI</name>
<dbReference type="AlphaFoldDB" id="A0A1B6FCG8"/>
<dbReference type="GO" id="GO:1904158">
    <property type="term" value="P:axonemal central apparatus assembly"/>
    <property type="evidence" value="ECO:0007669"/>
    <property type="project" value="TreeGrafter"/>
</dbReference>
<reference evidence="1" key="1">
    <citation type="submission" date="2015-11" db="EMBL/GenBank/DDBJ databases">
        <title>De novo transcriptome assembly of four potential Pierce s Disease insect vectors from Arizona vineyards.</title>
        <authorList>
            <person name="Tassone E.E."/>
        </authorList>
    </citation>
    <scope>NUCLEOTIDE SEQUENCE</scope>
</reference>
<dbReference type="GO" id="GO:0005930">
    <property type="term" value="C:axoneme"/>
    <property type="evidence" value="ECO:0007669"/>
    <property type="project" value="TreeGrafter"/>
</dbReference>
<dbReference type="PANTHER" id="PTHR23053">
    <property type="entry name" value="DLEC1 DELETED IN LUNG AND ESOPHAGEAL CANCER 1"/>
    <property type="match status" value="1"/>
</dbReference>
<gene>
    <name evidence="1" type="ORF">g.3732</name>
</gene>
<feature type="non-terminal residue" evidence="1">
    <location>
        <position position="253"/>
    </location>
</feature>
<evidence type="ECO:0008006" key="2">
    <source>
        <dbReference type="Google" id="ProtNLM"/>
    </source>
</evidence>
<sequence>FRPPPFTGIVATAVCSVLGGPMETIQLSGQSSRHVFSLSSTYINFGFRTFTEICEEVIELSNMSQLPFTFRVSSTAAVPPNIRDVDLGRLTIEPSYGKVDARKSVSIYVRFYPGLTGEFQQQFTIQVGYLEPVIVLVTGYGVLPQVSVNQAHISRPRLPIYLGYKAVASLTAQRFQHTISCHHFSVDLSELPSDDLLSDWVVINFTDKFPTNNDIWLAIERLIASTYFKENPQFLSLSRTRNNTKRTPQLVFP</sequence>
<evidence type="ECO:0000313" key="1">
    <source>
        <dbReference type="EMBL" id="JAS47906.1"/>
    </source>
</evidence>
<dbReference type="EMBL" id="GECZ01021863">
    <property type="protein sequence ID" value="JAS47906.1"/>
    <property type="molecule type" value="Transcribed_RNA"/>
</dbReference>
<dbReference type="Gene3D" id="2.60.40.10">
    <property type="entry name" value="Immunoglobulins"/>
    <property type="match status" value="1"/>
</dbReference>
<dbReference type="InterPro" id="IPR033305">
    <property type="entry name" value="Hydin-like"/>
</dbReference>